<accession>A0AAD1U3Y5</accession>
<feature type="compositionally biased region" description="Polar residues" evidence="2">
    <location>
        <begin position="92"/>
        <end position="108"/>
    </location>
</feature>
<evidence type="ECO:0000256" key="2">
    <source>
        <dbReference type="SAM" id="MobiDB-lite"/>
    </source>
</evidence>
<dbReference type="AlphaFoldDB" id="A0AAD1U3Y5"/>
<dbReference type="Gene3D" id="1.10.238.10">
    <property type="entry name" value="EF-hand"/>
    <property type="match status" value="1"/>
</dbReference>
<dbReference type="Proteomes" id="UP001295684">
    <property type="component" value="Unassembled WGS sequence"/>
</dbReference>
<feature type="region of interest" description="Disordered" evidence="2">
    <location>
        <begin position="211"/>
        <end position="234"/>
    </location>
</feature>
<keyword evidence="4" id="KW-1185">Reference proteome</keyword>
<keyword evidence="1" id="KW-0106">Calcium</keyword>
<dbReference type="SUPFAM" id="SSF47473">
    <property type="entry name" value="EF-hand"/>
    <property type="match status" value="1"/>
</dbReference>
<proteinExistence type="predicted"/>
<comment type="caution">
    <text evidence="3">The sequence shown here is derived from an EMBL/GenBank/DDBJ whole genome shotgun (WGS) entry which is preliminary data.</text>
</comment>
<organism evidence="3 4">
    <name type="scientific">Euplotes crassus</name>
    <dbReference type="NCBI Taxonomy" id="5936"/>
    <lineage>
        <taxon>Eukaryota</taxon>
        <taxon>Sar</taxon>
        <taxon>Alveolata</taxon>
        <taxon>Ciliophora</taxon>
        <taxon>Intramacronucleata</taxon>
        <taxon>Spirotrichea</taxon>
        <taxon>Hypotrichia</taxon>
        <taxon>Euplotida</taxon>
        <taxon>Euplotidae</taxon>
        <taxon>Moneuplotes</taxon>
    </lineage>
</organism>
<feature type="region of interest" description="Disordered" evidence="2">
    <location>
        <begin position="155"/>
        <end position="187"/>
    </location>
</feature>
<evidence type="ECO:0000313" key="4">
    <source>
        <dbReference type="Proteomes" id="UP001295684"/>
    </source>
</evidence>
<protein>
    <recommendedName>
        <fullName evidence="5">EF-hand domain-containing protein</fullName>
    </recommendedName>
</protein>
<evidence type="ECO:0000256" key="1">
    <source>
        <dbReference type="ARBA" id="ARBA00022837"/>
    </source>
</evidence>
<dbReference type="EMBL" id="CAMPGE010002740">
    <property type="protein sequence ID" value="CAI2361551.1"/>
    <property type="molecule type" value="Genomic_DNA"/>
</dbReference>
<name>A0AAD1U3Y5_EUPCR</name>
<sequence>MEATCGMEMSGVNYYTQTPYGPRAIKDINKSPPRTRLNRIAPLRNCRSKDIRMRSPQKFMSSYDAAHMLAEEYNSAQKDKQKARLQDDYNPESPTRTNMQGSAYQQSPMKEPICPYSPAKSHPSFKTPSYQEASDHRSPETKNLEMRYKSPNHINNLSGYYDSNKTYKKPPMEASPSEEVMSPNNSKMESKGLKEIEEESSHEVKDYATFQPKSPKKTESHSFVKSPSGEESFGEAVNQIVSPSVRLDSRFSRKGDLTVSSRVPDDESDYKTITTGFDGMTQAFQRINMETERRSASSHKGSSYATPTCLSFKKSHRKLLYPVVKCFMEQVKILREMEQLKVELCNTTDFNLPDAYKIFSINKVAQLAKHEFLKGCQIFGIITRKKEKLLSIFDRYVADKNSKLSFKRFCKIFTPFDATWNKEVQSRRPLYEKGFPKDKSKVFKYVTNQCIIKLLARHVKAELQFVALQKHCNASIDDPQRCFQLLARHGDINKTVSQRSILKNPFRSQSDKFSTPAQSIASPKKVKDYKEASQDFIDQEILMKRMQQFSMEVDINDVGMLIELYDKSGTNRINYVDFLYQLLGIE</sequence>
<evidence type="ECO:0008006" key="5">
    <source>
        <dbReference type="Google" id="ProtNLM"/>
    </source>
</evidence>
<dbReference type="InterPro" id="IPR018247">
    <property type="entry name" value="EF_Hand_1_Ca_BS"/>
</dbReference>
<feature type="compositionally biased region" description="Basic and acidic residues" evidence="2">
    <location>
        <begin position="77"/>
        <end position="87"/>
    </location>
</feature>
<feature type="region of interest" description="Disordered" evidence="2">
    <location>
        <begin position="75"/>
        <end position="140"/>
    </location>
</feature>
<evidence type="ECO:0000313" key="3">
    <source>
        <dbReference type="EMBL" id="CAI2361551.1"/>
    </source>
</evidence>
<dbReference type="InterPro" id="IPR011992">
    <property type="entry name" value="EF-hand-dom_pair"/>
</dbReference>
<gene>
    <name evidence="3" type="ORF">ECRASSUSDP1_LOCUS2862</name>
</gene>
<dbReference type="PROSITE" id="PS00018">
    <property type="entry name" value="EF_HAND_1"/>
    <property type="match status" value="1"/>
</dbReference>
<reference evidence="3" key="1">
    <citation type="submission" date="2023-07" db="EMBL/GenBank/DDBJ databases">
        <authorList>
            <consortium name="AG Swart"/>
            <person name="Singh M."/>
            <person name="Singh A."/>
            <person name="Seah K."/>
            <person name="Emmerich C."/>
        </authorList>
    </citation>
    <scope>NUCLEOTIDE SEQUENCE</scope>
    <source>
        <strain evidence="3">DP1</strain>
    </source>
</reference>
<feature type="compositionally biased region" description="Polar residues" evidence="2">
    <location>
        <begin position="155"/>
        <end position="164"/>
    </location>
</feature>